<reference evidence="3" key="1">
    <citation type="submission" date="2018-05" db="EMBL/GenBank/DDBJ databases">
        <authorList>
            <person name="Lanie J.A."/>
            <person name="Ng W.-L."/>
            <person name="Kazmierczak K.M."/>
            <person name="Andrzejewski T.M."/>
            <person name="Davidsen T.M."/>
            <person name="Wayne K.J."/>
            <person name="Tettelin H."/>
            <person name="Glass J.I."/>
            <person name="Rusch D."/>
            <person name="Podicherti R."/>
            <person name="Tsui H.-C.T."/>
            <person name="Winkler M.E."/>
        </authorList>
    </citation>
    <scope>NUCLEOTIDE SEQUENCE</scope>
</reference>
<dbReference type="GO" id="GO:0016787">
    <property type="term" value="F:hydrolase activity"/>
    <property type="evidence" value="ECO:0007669"/>
    <property type="project" value="UniProtKB-KW"/>
</dbReference>
<evidence type="ECO:0000256" key="1">
    <source>
        <dbReference type="ARBA" id="ARBA00022801"/>
    </source>
</evidence>
<dbReference type="Pfam" id="PF00293">
    <property type="entry name" value="NUDIX"/>
    <property type="match status" value="1"/>
</dbReference>
<dbReference type="SUPFAM" id="SSF55811">
    <property type="entry name" value="Nudix"/>
    <property type="match status" value="1"/>
</dbReference>
<protein>
    <recommendedName>
        <fullName evidence="2">Nudix hydrolase domain-containing protein</fullName>
    </recommendedName>
</protein>
<dbReference type="PROSITE" id="PS51462">
    <property type="entry name" value="NUDIX"/>
    <property type="match status" value="1"/>
</dbReference>
<feature type="domain" description="Nudix hydrolase" evidence="2">
    <location>
        <begin position="1"/>
        <end position="122"/>
    </location>
</feature>
<name>A0A382YCC3_9ZZZZ</name>
<dbReference type="PRINTS" id="PR00502">
    <property type="entry name" value="NUDIXFAMILY"/>
</dbReference>
<sequence>PKIATVTLVRKQNLLLLVKRAIEPHLGKWSLPSGYVDRGENVELAAAREVKEETTLSVKIDKLQGLYSGIGPVILAVYQATPSDNSYPIASHETLAVDWFDIKDLPALPFPHDNDIIKDYEKSLAT</sequence>
<dbReference type="Gene3D" id="3.90.79.10">
    <property type="entry name" value="Nucleoside Triphosphate Pyrophosphohydrolase"/>
    <property type="match status" value="1"/>
</dbReference>
<dbReference type="InterPro" id="IPR020084">
    <property type="entry name" value="NUDIX_hydrolase_CS"/>
</dbReference>
<organism evidence="3">
    <name type="scientific">marine metagenome</name>
    <dbReference type="NCBI Taxonomy" id="408172"/>
    <lineage>
        <taxon>unclassified sequences</taxon>
        <taxon>metagenomes</taxon>
        <taxon>ecological metagenomes</taxon>
    </lineage>
</organism>
<feature type="non-terminal residue" evidence="3">
    <location>
        <position position="1"/>
    </location>
</feature>
<accession>A0A382YCC3</accession>
<dbReference type="AlphaFoldDB" id="A0A382YCC3"/>
<proteinExistence type="predicted"/>
<dbReference type="EMBL" id="UINC01174412">
    <property type="protein sequence ID" value="SVD80521.1"/>
    <property type="molecule type" value="Genomic_DNA"/>
</dbReference>
<dbReference type="PANTHER" id="PTHR43736">
    <property type="entry name" value="ADP-RIBOSE PYROPHOSPHATASE"/>
    <property type="match status" value="1"/>
</dbReference>
<dbReference type="PANTHER" id="PTHR43736:SF1">
    <property type="entry name" value="DIHYDRONEOPTERIN TRIPHOSPHATE DIPHOSPHATASE"/>
    <property type="match status" value="1"/>
</dbReference>
<dbReference type="PROSITE" id="PS00893">
    <property type="entry name" value="NUDIX_BOX"/>
    <property type="match status" value="1"/>
</dbReference>
<evidence type="ECO:0000313" key="3">
    <source>
        <dbReference type="EMBL" id="SVD80521.1"/>
    </source>
</evidence>
<dbReference type="InterPro" id="IPR000086">
    <property type="entry name" value="NUDIX_hydrolase_dom"/>
</dbReference>
<evidence type="ECO:0000259" key="2">
    <source>
        <dbReference type="PROSITE" id="PS51462"/>
    </source>
</evidence>
<dbReference type="InterPro" id="IPR020476">
    <property type="entry name" value="Nudix_hydrolase"/>
</dbReference>
<dbReference type="InterPro" id="IPR015797">
    <property type="entry name" value="NUDIX_hydrolase-like_dom_sf"/>
</dbReference>
<keyword evidence="1" id="KW-0378">Hydrolase</keyword>
<gene>
    <name evidence="3" type="ORF">METZ01_LOCUS433375</name>
</gene>